<keyword evidence="2" id="KW-0732">Signal</keyword>
<reference evidence="4" key="1">
    <citation type="journal article" date="2019" name="Int. J. Syst. Evol. Microbiol.">
        <title>The Global Catalogue of Microorganisms (GCM) 10K type strain sequencing project: providing services to taxonomists for standard genome sequencing and annotation.</title>
        <authorList>
            <consortium name="The Broad Institute Genomics Platform"/>
            <consortium name="The Broad Institute Genome Sequencing Center for Infectious Disease"/>
            <person name="Wu L."/>
            <person name="Ma J."/>
        </authorList>
    </citation>
    <scope>NUCLEOTIDE SEQUENCE [LARGE SCALE GENOMIC DNA]</scope>
    <source>
        <strain evidence="4">KACC 13778</strain>
    </source>
</reference>
<dbReference type="Proteomes" id="UP001595956">
    <property type="component" value="Unassembled WGS sequence"/>
</dbReference>
<feature type="transmembrane region" description="Helical" evidence="1">
    <location>
        <begin position="376"/>
        <end position="395"/>
    </location>
</feature>
<evidence type="ECO:0000313" key="3">
    <source>
        <dbReference type="EMBL" id="MFC5493855.1"/>
    </source>
</evidence>
<evidence type="ECO:0000313" key="4">
    <source>
        <dbReference type="Proteomes" id="UP001595956"/>
    </source>
</evidence>
<accession>A0ABW0N155</accession>
<keyword evidence="1" id="KW-1133">Transmembrane helix</keyword>
<protein>
    <submittedName>
        <fullName evidence="3">HtaA domain-containing protein</fullName>
    </submittedName>
</protein>
<feature type="signal peptide" evidence="2">
    <location>
        <begin position="1"/>
        <end position="25"/>
    </location>
</feature>
<dbReference type="RefSeq" id="WP_345178362.1">
    <property type="nucleotide sequence ID" value="NZ_BAABFQ010000007.1"/>
</dbReference>
<feature type="chain" id="PRO_5046635368" evidence="2">
    <location>
        <begin position="26"/>
        <end position="400"/>
    </location>
</feature>
<keyword evidence="1" id="KW-0472">Membrane</keyword>
<sequence length="400" mass="41755">MRRDRVAAAAAMLLSGLLVGVPAMAEDEPSTTVVQVDDAVLRWGINNESSNRAYAPRTYNFLSAGLVPDPGEGGETIPQSRWRATAGAVQIQKWDGSTWRKATWAGLSTDSAGRPLGSPTSGTFSNHRFEVSGGVGEVDAEAGTAHVEWDGDLTVLYYSGMSMFHVSDPVLDVADGRGTLTATVQGYASSVDDPEIWEPVEAATVTLADLPEVDLSDERGLTAKPAYLGVRVSGLGQVTGDRYSGSFPQSFVDYMDRLGTAPFWLSSGAATDPFKVALPVSVGFDAAVEQPEPTPTAQPTKEPIENPVVPAPVTVTVTAQPDPVVQPAPPAVVPPTVAVPPTAAAVGALPVAAQLVAAPEPVAATTPDEPTDPTPVWWLGAGLLLAAALTLLIPFRKESR</sequence>
<gene>
    <name evidence="3" type="ORF">ACFPKY_12140</name>
</gene>
<dbReference type="EMBL" id="JBHSMD010000004">
    <property type="protein sequence ID" value="MFC5493855.1"/>
    <property type="molecule type" value="Genomic_DNA"/>
</dbReference>
<evidence type="ECO:0000256" key="2">
    <source>
        <dbReference type="SAM" id="SignalP"/>
    </source>
</evidence>
<name>A0ABW0N155_9ACTN</name>
<keyword evidence="1" id="KW-0812">Transmembrane</keyword>
<evidence type="ECO:0000256" key="1">
    <source>
        <dbReference type="SAM" id="Phobius"/>
    </source>
</evidence>
<keyword evidence="4" id="KW-1185">Reference proteome</keyword>
<comment type="caution">
    <text evidence="3">The sequence shown here is derived from an EMBL/GenBank/DDBJ whole genome shotgun (WGS) entry which is preliminary data.</text>
</comment>
<proteinExistence type="predicted"/>
<organism evidence="3 4">
    <name type="scientific">Nocardioides caricicola</name>
    <dbReference type="NCBI Taxonomy" id="634770"/>
    <lineage>
        <taxon>Bacteria</taxon>
        <taxon>Bacillati</taxon>
        <taxon>Actinomycetota</taxon>
        <taxon>Actinomycetes</taxon>
        <taxon>Propionibacteriales</taxon>
        <taxon>Nocardioidaceae</taxon>
        <taxon>Nocardioides</taxon>
    </lineage>
</organism>